<keyword evidence="1" id="KW-0812">Transmembrane</keyword>
<dbReference type="AlphaFoldDB" id="A0A0P9GJ26"/>
<dbReference type="OrthoDB" id="1122739at2"/>
<feature type="transmembrane region" description="Helical" evidence="1">
    <location>
        <begin position="51"/>
        <end position="69"/>
    </location>
</feature>
<dbReference type="STRING" id="381306.AN478_07865"/>
<evidence type="ECO:0000313" key="3">
    <source>
        <dbReference type="Proteomes" id="UP000183104"/>
    </source>
</evidence>
<evidence type="ECO:0000256" key="1">
    <source>
        <dbReference type="SAM" id="Phobius"/>
    </source>
</evidence>
<reference evidence="3" key="1">
    <citation type="submission" date="2016-10" db="EMBL/GenBank/DDBJ databases">
        <authorList>
            <person name="Varghese N."/>
        </authorList>
    </citation>
    <scope>NUCLEOTIDE SEQUENCE [LARGE SCALE GENOMIC DNA]</scope>
    <source>
        <strain evidence="3">HL 19</strain>
    </source>
</reference>
<feature type="transmembrane region" description="Helical" evidence="1">
    <location>
        <begin position="104"/>
        <end position="125"/>
    </location>
</feature>
<organism evidence="2 3">
    <name type="scientific">Thiohalorhabdus denitrificans</name>
    <dbReference type="NCBI Taxonomy" id="381306"/>
    <lineage>
        <taxon>Bacteria</taxon>
        <taxon>Pseudomonadati</taxon>
        <taxon>Pseudomonadota</taxon>
        <taxon>Gammaproteobacteria</taxon>
        <taxon>Thiohalorhabdales</taxon>
        <taxon>Thiohalorhabdaceae</taxon>
        <taxon>Thiohalorhabdus</taxon>
    </lineage>
</organism>
<protein>
    <submittedName>
        <fullName evidence="2">Uncharacterized protein</fullName>
    </submittedName>
</protein>
<keyword evidence="1" id="KW-0472">Membrane</keyword>
<dbReference type="RefSeq" id="WP_054966061.1">
    <property type="nucleotide sequence ID" value="NZ_FMUN01000003.1"/>
</dbReference>
<name>A0A0P9GJ26_9GAMM</name>
<gene>
    <name evidence="2" type="ORF">SAMN05661077_1339</name>
</gene>
<keyword evidence="1" id="KW-1133">Transmembrane helix</keyword>
<accession>A0A0P9GJ26</accession>
<sequence>MNEVGNRGLAWIAALAAAAFGAATLRAAGTVLFGPETAREAAGDYVPFVVWFNFLAGFLYLAGAAVLVLRRNWALPLAAGLAAATALVLVGFGVHVALGGAYEVRTAAALGVRTLFWAAMALVAAKISKR</sequence>
<keyword evidence="3" id="KW-1185">Reference proteome</keyword>
<evidence type="ECO:0000313" key="2">
    <source>
        <dbReference type="EMBL" id="SCY14398.1"/>
    </source>
</evidence>
<proteinExistence type="predicted"/>
<feature type="transmembrane region" description="Helical" evidence="1">
    <location>
        <begin position="76"/>
        <end position="98"/>
    </location>
</feature>
<dbReference type="EMBL" id="FMUN01000003">
    <property type="protein sequence ID" value="SCY14398.1"/>
    <property type="molecule type" value="Genomic_DNA"/>
</dbReference>
<dbReference type="PATRIC" id="fig|381306.5.peg.215"/>
<dbReference type="Proteomes" id="UP000183104">
    <property type="component" value="Unassembled WGS sequence"/>
</dbReference>